<feature type="compositionally biased region" description="Pro residues" evidence="4">
    <location>
        <begin position="765"/>
        <end position="775"/>
    </location>
</feature>
<dbReference type="EMBL" id="JADEXP010000029">
    <property type="protein sequence ID" value="MBE9066115.1"/>
    <property type="molecule type" value="Genomic_DNA"/>
</dbReference>
<evidence type="ECO:0000256" key="3">
    <source>
        <dbReference type="ARBA" id="ARBA00023326"/>
    </source>
</evidence>
<dbReference type="InterPro" id="IPR013783">
    <property type="entry name" value="Ig-like_fold"/>
</dbReference>
<comment type="caution">
    <text evidence="7">The sequence shown here is derived from an EMBL/GenBank/DDBJ whole genome shotgun (WGS) entry which is preliminary data.</text>
</comment>
<dbReference type="InterPro" id="IPR012341">
    <property type="entry name" value="6hp_glycosidase-like_sf"/>
</dbReference>
<accession>A0A928ZQC7</accession>
<keyword evidence="2" id="KW-0119">Carbohydrate metabolism</keyword>
<dbReference type="RefSeq" id="WP_193991619.1">
    <property type="nucleotide sequence ID" value="NZ_JADEXP010000029.1"/>
</dbReference>
<comment type="similarity">
    <text evidence="1">Belongs to the glycosyl hydrolase 9 (cellulase E) family.</text>
</comment>
<keyword evidence="8" id="KW-1185">Reference proteome</keyword>
<dbReference type="SUPFAM" id="SSF81296">
    <property type="entry name" value="E set domains"/>
    <property type="match status" value="1"/>
</dbReference>
<evidence type="ECO:0000259" key="5">
    <source>
        <dbReference type="Pfam" id="PF00759"/>
    </source>
</evidence>
<evidence type="ECO:0000256" key="4">
    <source>
        <dbReference type="SAM" id="MobiDB-lite"/>
    </source>
</evidence>
<dbReference type="Gene3D" id="1.50.10.10">
    <property type="match status" value="1"/>
</dbReference>
<dbReference type="SUPFAM" id="SSF48208">
    <property type="entry name" value="Six-hairpin glycosidases"/>
    <property type="match status" value="1"/>
</dbReference>
<dbReference type="AlphaFoldDB" id="A0A928ZQC7"/>
<dbReference type="Gene3D" id="2.60.40.10">
    <property type="entry name" value="Immunoglobulins"/>
    <property type="match status" value="1"/>
</dbReference>
<feature type="domain" description="Glycoside hydrolase family 9" evidence="5">
    <location>
        <begin position="290"/>
        <end position="675"/>
    </location>
</feature>
<evidence type="ECO:0000313" key="8">
    <source>
        <dbReference type="Proteomes" id="UP000615026"/>
    </source>
</evidence>
<dbReference type="InterPro" id="IPR014756">
    <property type="entry name" value="Ig_E-set"/>
</dbReference>
<reference evidence="7" key="1">
    <citation type="submission" date="2020-10" db="EMBL/GenBank/DDBJ databases">
        <authorList>
            <person name="Castelo-Branco R."/>
            <person name="Eusebio N."/>
            <person name="Adriana R."/>
            <person name="Vieira A."/>
            <person name="Brugerolle De Fraissinette N."/>
            <person name="Rezende De Castro R."/>
            <person name="Schneider M.P."/>
            <person name="Vasconcelos V."/>
            <person name="Leao P.N."/>
        </authorList>
    </citation>
    <scope>NUCLEOTIDE SEQUENCE</scope>
    <source>
        <strain evidence="7">LEGE 11479</strain>
    </source>
</reference>
<evidence type="ECO:0000256" key="1">
    <source>
        <dbReference type="ARBA" id="ARBA00007072"/>
    </source>
</evidence>
<evidence type="ECO:0000259" key="6">
    <source>
        <dbReference type="Pfam" id="PF02927"/>
    </source>
</evidence>
<keyword evidence="7" id="KW-0378">Hydrolase</keyword>
<dbReference type="GO" id="GO:0000272">
    <property type="term" value="P:polysaccharide catabolic process"/>
    <property type="evidence" value="ECO:0007669"/>
    <property type="project" value="UniProtKB-KW"/>
</dbReference>
<dbReference type="InterPro" id="IPR004197">
    <property type="entry name" value="Cellulase_Ig-like"/>
</dbReference>
<feature type="domain" description="Cellulase Ig-like" evidence="6">
    <location>
        <begin position="172"/>
        <end position="273"/>
    </location>
</feature>
<dbReference type="Pfam" id="PF00759">
    <property type="entry name" value="Glyco_hydro_9"/>
    <property type="match status" value="1"/>
</dbReference>
<dbReference type="GO" id="GO:0008810">
    <property type="term" value="F:cellulase activity"/>
    <property type="evidence" value="ECO:0007669"/>
    <property type="project" value="InterPro"/>
</dbReference>
<sequence length="1058" mass="116955">MNSANASTVKITDAYTVSPTILALRIETGEIVKGRQIPYTPQPGDDINQWNILSRNGQVIGHMAADNTMVRTFDVLEGPELDTNWADNASNYTLKSSSDSDFSQGVTPSRVFRKSKIGGIAETGSWDFGWPMEHTVFLELPQPLDQGKRYDIDFSGNGIEDTTFTYDPTGDRSEAVHVSHIGFDPDSPAKVAFLSTWMGTQGQGVEYRAGQKFWLIDEATGNKVYEGAIELAKDKDVAEDNRGRNYNGTDVYMMDFSDFETEGTYKVAVDGVGTSFAFDIGDQAWADSFYVSARGMYHQRSGIELGNPYTDYERPRPFHPDDGVKIYQSTTTLMDTQMGLNSDVNVFEALVAGKTDELVPEAYGGWFDAGDWDRRIQHLDVTRSMLELAELFPDYFDDVDLNIPESNNRLPDVIDEALWGLDFFKRLQLPNGGVRGGVESAEHPRRFEASWQESLDVMAYAPDMWSSYKYAATAAYAAHVLQDIAPDKANGYRESAIKAMEWAEQEFSQLPNNNQTYTEVYDERSLAAAELYRLSGSDRWHQVFLETTVFDDPNTSPYVWQSHNRRNSAFTYSRTERSGVDKTIQANAKNSLLQSADEEIAAINNTGFKWNKDPWAPLGWGSLGPNSTNLFRAHSLSNNEKYLKSGTLATQFILGANPDNVSYTTGLGHRVPEHPLIVDSIAVGGDAPPGITLYGPVDFSAYDDWSLDLFDDVTSPLPQQWPTTEGHFDVTYLVPHSEFTVMQTIAPMSYSLGYLAALTESAPSSPVPDPTPDPDPTPEPEPEPDSVIGEYGTLNLNHNWQTISLDNDYINPVVIVSDPTFKGSDPAAVRVQNVTDNTLQLRLQEPNYKDGKHKDESVSYLVMEAGDWTLADGTRISAGTHGGNRLTSKGFDTIDLQGFQSTPTVLSQVQTFNGSDWVTTRMTDQSKQGFQLAMQEEEALNRGAHVKETIGWLAIDQGVASDGDTLLQGGTTGRSVNNDRTPVTFEEAFDVAPSIIAKLSSYYGADTANLRLDDISNISFGARVHEEQSLDRELNHTNESISFLALEGTSGLLTGMGV</sequence>
<evidence type="ECO:0000313" key="7">
    <source>
        <dbReference type="EMBL" id="MBE9066115.1"/>
    </source>
</evidence>
<organism evidence="7 8">
    <name type="scientific">Leptolyngbya cf. ectocarpi LEGE 11479</name>
    <dbReference type="NCBI Taxonomy" id="1828722"/>
    <lineage>
        <taxon>Bacteria</taxon>
        <taxon>Bacillati</taxon>
        <taxon>Cyanobacteriota</taxon>
        <taxon>Cyanophyceae</taxon>
        <taxon>Leptolyngbyales</taxon>
        <taxon>Leptolyngbyaceae</taxon>
        <taxon>Leptolyngbya group</taxon>
        <taxon>Leptolyngbya</taxon>
    </lineage>
</organism>
<gene>
    <name evidence="7" type="ORF">IQ260_05570</name>
</gene>
<evidence type="ECO:0000256" key="2">
    <source>
        <dbReference type="ARBA" id="ARBA00023277"/>
    </source>
</evidence>
<protein>
    <submittedName>
        <fullName evidence="7">Glycoside hydrolase family 9 protein</fullName>
    </submittedName>
</protein>
<name>A0A928ZQC7_LEPEC</name>
<dbReference type="Proteomes" id="UP000615026">
    <property type="component" value="Unassembled WGS sequence"/>
</dbReference>
<feature type="region of interest" description="Disordered" evidence="4">
    <location>
        <begin position="761"/>
        <end position="786"/>
    </location>
</feature>
<dbReference type="InterPro" id="IPR008928">
    <property type="entry name" value="6-hairpin_glycosidase_sf"/>
</dbReference>
<proteinExistence type="inferred from homology"/>
<keyword evidence="3" id="KW-0624">Polysaccharide degradation</keyword>
<dbReference type="CDD" id="cd02850">
    <property type="entry name" value="E_set_Cellulase_N"/>
    <property type="match status" value="1"/>
</dbReference>
<dbReference type="Pfam" id="PF02927">
    <property type="entry name" value="CelD_N"/>
    <property type="match status" value="1"/>
</dbReference>
<dbReference type="InterPro" id="IPR001701">
    <property type="entry name" value="Glyco_hydro_9"/>
</dbReference>